<dbReference type="Proteomes" id="UP000252706">
    <property type="component" value="Unassembled WGS sequence"/>
</dbReference>
<gene>
    <name evidence="2" type="ORF">DS909_12450</name>
</gene>
<dbReference type="OrthoDB" id="7204250at2"/>
<organism evidence="2 3">
    <name type="scientific">Phaeobacter gallaeciensis</name>
    <dbReference type="NCBI Taxonomy" id="60890"/>
    <lineage>
        <taxon>Bacteria</taxon>
        <taxon>Pseudomonadati</taxon>
        <taxon>Pseudomonadota</taxon>
        <taxon>Alphaproteobacteria</taxon>
        <taxon>Rhodobacterales</taxon>
        <taxon>Roseobacteraceae</taxon>
        <taxon>Phaeobacter</taxon>
    </lineage>
</organism>
<dbReference type="EMBL" id="QOCE01000032">
    <property type="protein sequence ID" value="RBW54232.1"/>
    <property type="molecule type" value="Genomic_DNA"/>
</dbReference>
<dbReference type="InterPro" id="IPR003754">
    <property type="entry name" value="4pyrrol_synth_uPrphyn_synth"/>
</dbReference>
<protein>
    <submittedName>
        <fullName evidence="2">Uroporphyrinogen-III synthase</fullName>
    </submittedName>
</protein>
<dbReference type="SUPFAM" id="SSF69618">
    <property type="entry name" value="HemD-like"/>
    <property type="match status" value="1"/>
</dbReference>
<dbReference type="CDD" id="cd06578">
    <property type="entry name" value="HemD"/>
    <property type="match status" value="1"/>
</dbReference>
<dbReference type="InterPro" id="IPR036108">
    <property type="entry name" value="4pyrrol_syn_uPrphyn_synt_sf"/>
</dbReference>
<dbReference type="RefSeq" id="WP_113823829.1">
    <property type="nucleotide sequence ID" value="NZ_QOCE01000032.1"/>
</dbReference>
<proteinExistence type="predicted"/>
<dbReference type="Gene3D" id="3.40.50.10090">
    <property type="match status" value="2"/>
</dbReference>
<accession>A0A366WXH9</accession>
<evidence type="ECO:0000259" key="1">
    <source>
        <dbReference type="Pfam" id="PF02602"/>
    </source>
</evidence>
<dbReference type="AlphaFoldDB" id="A0A366WXH9"/>
<evidence type="ECO:0000313" key="3">
    <source>
        <dbReference type="Proteomes" id="UP000252706"/>
    </source>
</evidence>
<sequence>MTRPRAASHRFVAQLSPELQETLEVIYSPLLDIQPTGAAIDLTGVRGLIFTSSNGVNIAARQVEDRELPVFCVGAATTEMAHRAGWQATNAGETSEALIGTLLQRRPESPLLHLRGEHVRGNIAQTLTQLGLSVRDQAIYDQRLLEFSPEARAALDGVGPVIAPLFSPRTARQFADLGAGNAPIWFAALSDAVAKPLETISFQDLRIAKRPESDAMCKTVEKLVKQVNRLEGQRDAL</sequence>
<comment type="caution">
    <text evidence="2">The sequence shown here is derived from an EMBL/GenBank/DDBJ whole genome shotgun (WGS) entry which is preliminary data.</text>
</comment>
<evidence type="ECO:0000313" key="2">
    <source>
        <dbReference type="EMBL" id="RBW54232.1"/>
    </source>
</evidence>
<name>A0A366WXH9_9RHOB</name>
<dbReference type="GO" id="GO:0033014">
    <property type="term" value="P:tetrapyrrole biosynthetic process"/>
    <property type="evidence" value="ECO:0007669"/>
    <property type="project" value="InterPro"/>
</dbReference>
<dbReference type="Pfam" id="PF02602">
    <property type="entry name" value="HEM4"/>
    <property type="match status" value="1"/>
</dbReference>
<dbReference type="GO" id="GO:0004852">
    <property type="term" value="F:uroporphyrinogen-III synthase activity"/>
    <property type="evidence" value="ECO:0007669"/>
    <property type="project" value="InterPro"/>
</dbReference>
<feature type="domain" description="Tetrapyrrole biosynthesis uroporphyrinogen III synthase" evidence="1">
    <location>
        <begin position="22"/>
        <end position="217"/>
    </location>
</feature>
<reference evidence="2 3" key="1">
    <citation type="submission" date="2018-07" db="EMBL/GenBank/DDBJ databases">
        <title>Modular assembly of carbohydrate-degrading microbial communities in the ocean.</title>
        <authorList>
            <person name="Enke T.N."/>
            <person name="Datta M.S."/>
            <person name="Schwartzman J.A."/>
            <person name="Cermak N."/>
            <person name="Schmitz D.A."/>
            <person name="Barrere J."/>
            <person name="Cordero O.X."/>
        </authorList>
    </citation>
    <scope>NUCLEOTIDE SEQUENCE [LARGE SCALE GENOMIC DNA]</scope>
    <source>
        <strain evidence="2 3">C3M10</strain>
    </source>
</reference>